<comment type="caution">
    <text evidence="1">The sequence shown here is derived from an EMBL/GenBank/DDBJ whole genome shotgun (WGS) entry which is preliminary data.</text>
</comment>
<dbReference type="EMBL" id="VSRR010000137">
    <property type="protein sequence ID" value="MPC10940.1"/>
    <property type="molecule type" value="Genomic_DNA"/>
</dbReference>
<gene>
    <name evidence="1" type="ORF">E2C01_003584</name>
</gene>
<accession>A0A5B7CN58</accession>
<name>A0A5B7CN58_PORTR</name>
<proteinExistence type="predicted"/>
<protein>
    <submittedName>
        <fullName evidence="1">Uncharacterized protein</fullName>
    </submittedName>
</protein>
<evidence type="ECO:0000313" key="1">
    <source>
        <dbReference type="EMBL" id="MPC10940.1"/>
    </source>
</evidence>
<reference evidence="1 2" key="1">
    <citation type="submission" date="2019-05" db="EMBL/GenBank/DDBJ databases">
        <title>Another draft genome of Portunus trituberculatus and its Hox gene families provides insights of decapod evolution.</title>
        <authorList>
            <person name="Jeong J.-H."/>
            <person name="Song I."/>
            <person name="Kim S."/>
            <person name="Choi T."/>
            <person name="Kim D."/>
            <person name="Ryu S."/>
            <person name="Kim W."/>
        </authorList>
    </citation>
    <scope>NUCLEOTIDE SEQUENCE [LARGE SCALE GENOMIC DNA]</scope>
    <source>
        <tissue evidence="1">Muscle</tissue>
    </source>
</reference>
<evidence type="ECO:0000313" key="2">
    <source>
        <dbReference type="Proteomes" id="UP000324222"/>
    </source>
</evidence>
<sequence>MRSSTWGHFWFPPQKGTLRLSLESPFLSFEF</sequence>
<dbReference type="AlphaFoldDB" id="A0A5B7CN58"/>
<organism evidence="1 2">
    <name type="scientific">Portunus trituberculatus</name>
    <name type="common">Swimming crab</name>
    <name type="synonym">Neptunus trituberculatus</name>
    <dbReference type="NCBI Taxonomy" id="210409"/>
    <lineage>
        <taxon>Eukaryota</taxon>
        <taxon>Metazoa</taxon>
        <taxon>Ecdysozoa</taxon>
        <taxon>Arthropoda</taxon>
        <taxon>Crustacea</taxon>
        <taxon>Multicrustacea</taxon>
        <taxon>Malacostraca</taxon>
        <taxon>Eumalacostraca</taxon>
        <taxon>Eucarida</taxon>
        <taxon>Decapoda</taxon>
        <taxon>Pleocyemata</taxon>
        <taxon>Brachyura</taxon>
        <taxon>Eubrachyura</taxon>
        <taxon>Portunoidea</taxon>
        <taxon>Portunidae</taxon>
        <taxon>Portuninae</taxon>
        <taxon>Portunus</taxon>
    </lineage>
</organism>
<dbReference type="Proteomes" id="UP000324222">
    <property type="component" value="Unassembled WGS sequence"/>
</dbReference>
<keyword evidence="2" id="KW-1185">Reference proteome</keyword>